<sequence length="440" mass="48082">MSTQGSSNSPRNSRPRSRPSALDRRQAWKIRDEWFRFARAAQYPLFAAPKPTWLVLGGRGSGKTRLGAEWVHALVRGLPPFAQTAYGRLALIGETLGDVREVMIEGLSGIAASARVARPNFEPSRRRLVWPNGATAQIFSSEDPESLRGPQFDAAWCDETGKWKHADACFDMLQFGLRVGTEPKQLITTTPRPIPLLRRLLDDPAVAVTRMKTIDNAANLADGFIAAMQARYGGTRLGRQELDGELIADREDALWSRLMVESAAAARVGDTPGRIVVAVDPPASARRTSDACGIVVAGELSDGRALVMADATLRRARPTAWAQKAVALYHRYAADAIVVEVNQGGDMVSTVIHGVDASVAVKPVRATRGKWLRAEPVAALYEQGRVAHARRFPELEDEMCDFGPSGLSDNRSPDRLDALVWALTELLLGPRATPRIREIN</sequence>
<evidence type="ECO:0000313" key="5">
    <source>
        <dbReference type="Proteomes" id="UP000321389"/>
    </source>
</evidence>
<feature type="compositionally biased region" description="Low complexity" evidence="2">
    <location>
        <begin position="1"/>
        <end position="12"/>
    </location>
</feature>
<dbReference type="Pfam" id="PF17289">
    <property type="entry name" value="Terminase_6C"/>
    <property type="match status" value="1"/>
</dbReference>
<dbReference type="InterPro" id="IPR035421">
    <property type="entry name" value="Terminase_6C"/>
</dbReference>
<keyword evidence="1" id="KW-1188">Viral release from host cell</keyword>
<evidence type="ECO:0000256" key="1">
    <source>
        <dbReference type="ARBA" id="ARBA00022612"/>
    </source>
</evidence>
<dbReference type="EMBL" id="CP042301">
    <property type="protein sequence ID" value="QDZ01111.1"/>
    <property type="molecule type" value="Genomic_DNA"/>
</dbReference>
<evidence type="ECO:0000259" key="3">
    <source>
        <dbReference type="Pfam" id="PF17289"/>
    </source>
</evidence>
<dbReference type="Gene3D" id="3.40.50.300">
    <property type="entry name" value="P-loop containing nucleotide triphosphate hydrolases"/>
    <property type="match status" value="1"/>
</dbReference>
<dbReference type="OrthoDB" id="4519042at2"/>
<dbReference type="Pfam" id="PF03237">
    <property type="entry name" value="Terminase_6N"/>
    <property type="match status" value="1"/>
</dbReference>
<dbReference type="Gene3D" id="3.30.420.240">
    <property type="match status" value="1"/>
</dbReference>
<dbReference type="Proteomes" id="UP000321389">
    <property type="component" value="Chromosome"/>
</dbReference>
<dbReference type="AlphaFoldDB" id="A0A5B8KZT6"/>
<dbReference type="RefSeq" id="WP_146299756.1">
    <property type="nucleotide sequence ID" value="NZ_CP042301.2"/>
</dbReference>
<evidence type="ECO:0000256" key="2">
    <source>
        <dbReference type="SAM" id="MobiDB-lite"/>
    </source>
</evidence>
<feature type="region of interest" description="Disordered" evidence="2">
    <location>
        <begin position="1"/>
        <end position="24"/>
    </location>
</feature>
<dbReference type="InterPro" id="IPR027417">
    <property type="entry name" value="P-loop_NTPase"/>
</dbReference>
<name>A0A5B8KZT6_9HYPH</name>
<evidence type="ECO:0000313" key="4">
    <source>
        <dbReference type="EMBL" id="QDZ01111.1"/>
    </source>
</evidence>
<dbReference type="KEGG" id="niy:FQ775_12390"/>
<accession>A0A5B8KZT6</accession>
<keyword evidence="5" id="KW-1185">Reference proteome</keyword>
<organism evidence="4 5">
    <name type="scientific">Nitratireductor mangrovi</name>
    <dbReference type="NCBI Taxonomy" id="2599600"/>
    <lineage>
        <taxon>Bacteria</taxon>
        <taxon>Pseudomonadati</taxon>
        <taxon>Pseudomonadota</taxon>
        <taxon>Alphaproteobacteria</taxon>
        <taxon>Hyphomicrobiales</taxon>
        <taxon>Phyllobacteriaceae</taxon>
        <taxon>Nitratireductor</taxon>
    </lineage>
</organism>
<protein>
    <submittedName>
        <fullName evidence="4">DNA-packaging protein</fullName>
    </submittedName>
</protein>
<reference evidence="4" key="1">
    <citation type="submission" date="2020-04" db="EMBL/GenBank/DDBJ databases">
        <title>Nitratireductor sp. nov. isolated from mangrove soil.</title>
        <authorList>
            <person name="Ye Y."/>
        </authorList>
    </citation>
    <scope>NUCLEOTIDE SEQUENCE</scope>
    <source>
        <strain evidence="4">SY7</strain>
    </source>
</reference>
<gene>
    <name evidence="4" type="ORF">FQ775_12390</name>
</gene>
<proteinExistence type="predicted"/>
<feature type="domain" description="Terminase large subunit gp17-like C-terminal" evidence="3">
    <location>
        <begin position="278"/>
        <end position="424"/>
    </location>
</feature>